<feature type="region of interest" description="Disordered" evidence="1">
    <location>
        <begin position="13"/>
        <end position="43"/>
    </location>
</feature>
<sequence length="118" mass="13358">MINIRNLRPEWNPSSSIKKASRRGTVKTRARNHSSSSVTVRPRGKSVIDPKIKNVSLCPVTVVANWMFAADPLFYCKSYAPAIESAQPTKPRSDFYRVPYRMLSIAAEWSGDLPLKHR</sequence>
<proteinExistence type="predicted"/>
<evidence type="ECO:0000313" key="3">
    <source>
        <dbReference type="Proteomes" id="UP001054945"/>
    </source>
</evidence>
<keyword evidence="3" id="KW-1185">Reference proteome</keyword>
<organism evidence="2 3">
    <name type="scientific">Caerostris extrusa</name>
    <name type="common">Bark spider</name>
    <name type="synonym">Caerostris bankana</name>
    <dbReference type="NCBI Taxonomy" id="172846"/>
    <lineage>
        <taxon>Eukaryota</taxon>
        <taxon>Metazoa</taxon>
        <taxon>Ecdysozoa</taxon>
        <taxon>Arthropoda</taxon>
        <taxon>Chelicerata</taxon>
        <taxon>Arachnida</taxon>
        <taxon>Araneae</taxon>
        <taxon>Araneomorphae</taxon>
        <taxon>Entelegynae</taxon>
        <taxon>Araneoidea</taxon>
        <taxon>Araneidae</taxon>
        <taxon>Caerostris</taxon>
    </lineage>
</organism>
<name>A0AAV4M2V9_CAEEX</name>
<dbReference type="EMBL" id="BPLR01019324">
    <property type="protein sequence ID" value="GIX66563.1"/>
    <property type="molecule type" value="Genomic_DNA"/>
</dbReference>
<accession>A0AAV4M2V9</accession>
<dbReference type="AlphaFoldDB" id="A0AAV4M2V9"/>
<dbReference type="Proteomes" id="UP001054945">
    <property type="component" value="Unassembled WGS sequence"/>
</dbReference>
<evidence type="ECO:0000256" key="1">
    <source>
        <dbReference type="SAM" id="MobiDB-lite"/>
    </source>
</evidence>
<comment type="caution">
    <text evidence="2">The sequence shown here is derived from an EMBL/GenBank/DDBJ whole genome shotgun (WGS) entry which is preliminary data.</text>
</comment>
<feature type="compositionally biased region" description="Basic residues" evidence="1">
    <location>
        <begin position="19"/>
        <end position="32"/>
    </location>
</feature>
<gene>
    <name evidence="2" type="ORF">CEXT_280691</name>
</gene>
<reference evidence="2 3" key="1">
    <citation type="submission" date="2021-06" db="EMBL/GenBank/DDBJ databases">
        <title>Caerostris extrusa draft genome.</title>
        <authorList>
            <person name="Kono N."/>
            <person name="Arakawa K."/>
        </authorList>
    </citation>
    <scope>NUCLEOTIDE SEQUENCE [LARGE SCALE GENOMIC DNA]</scope>
</reference>
<protein>
    <submittedName>
        <fullName evidence="2">Uncharacterized protein</fullName>
    </submittedName>
</protein>
<evidence type="ECO:0000313" key="2">
    <source>
        <dbReference type="EMBL" id="GIX66563.1"/>
    </source>
</evidence>